<accession>A0ABC8SXY8</accession>
<comment type="caution">
    <text evidence="2">The sequence shown here is derived from an EMBL/GenBank/DDBJ whole genome shotgun (WGS) entry which is preliminary data.</text>
</comment>
<organism evidence="2 3">
    <name type="scientific">Ilex paraguariensis</name>
    <name type="common">yerba mate</name>
    <dbReference type="NCBI Taxonomy" id="185542"/>
    <lineage>
        <taxon>Eukaryota</taxon>
        <taxon>Viridiplantae</taxon>
        <taxon>Streptophyta</taxon>
        <taxon>Embryophyta</taxon>
        <taxon>Tracheophyta</taxon>
        <taxon>Spermatophyta</taxon>
        <taxon>Magnoliopsida</taxon>
        <taxon>eudicotyledons</taxon>
        <taxon>Gunneridae</taxon>
        <taxon>Pentapetalae</taxon>
        <taxon>asterids</taxon>
        <taxon>campanulids</taxon>
        <taxon>Aquifoliales</taxon>
        <taxon>Aquifoliaceae</taxon>
        <taxon>Ilex</taxon>
    </lineage>
</organism>
<gene>
    <name evidence="2" type="ORF">ILEXP_LOCUS30805</name>
</gene>
<keyword evidence="3" id="KW-1185">Reference proteome</keyword>
<protein>
    <submittedName>
        <fullName evidence="2">Uncharacterized protein</fullName>
    </submittedName>
</protein>
<reference evidence="2 3" key="1">
    <citation type="submission" date="2024-02" db="EMBL/GenBank/DDBJ databases">
        <authorList>
            <person name="Vignale AGUSTIN F."/>
            <person name="Sosa J E."/>
            <person name="Modenutti C."/>
        </authorList>
    </citation>
    <scope>NUCLEOTIDE SEQUENCE [LARGE SCALE GENOMIC DNA]</scope>
</reference>
<proteinExistence type="predicted"/>
<evidence type="ECO:0000256" key="1">
    <source>
        <dbReference type="SAM" id="MobiDB-lite"/>
    </source>
</evidence>
<evidence type="ECO:0000313" key="3">
    <source>
        <dbReference type="Proteomes" id="UP001642360"/>
    </source>
</evidence>
<dbReference type="EMBL" id="CAUOFW020003773">
    <property type="protein sequence ID" value="CAK9161974.1"/>
    <property type="molecule type" value="Genomic_DNA"/>
</dbReference>
<sequence>MDEHFDSPPGEGMDEDLDLPDERKVGTLLRMLMKHLISPCSLTLPSNFQGESRISTVTFPSATMSKTSVVFSD</sequence>
<dbReference type="Proteomes" id="UP001642360">
    <property type="component" value="Unassembled WGS sequence"/>
</dbReference>
<name>A0ABC8SXY8_9AQUA</name>
<feature type="region of interest" description="Disordered" evidence="1">
    <location>
        <begin position="1"/>
        <end position="21"/>
    </location>
</feature>
<evidence type="ECO:0000313" key="2">
    <source>
        <dbReference type="EMBL" id="CAK9161974.1"/>
    </source>
</evidence>
<dbReference type="AlphaFoldDB" id="A0ABC8SXY8"/>